<keyword evidence="5" id="KW-0732">Signal</keyword>
<dbReference type="RefSeq" id="WP_073119315.1">
    <property type="nucleotide sequence ID" value="NZ_FRAA01000001.1"/>
</dbReference>
<dbReference type="GO" id="GO:0004563">
    <property type="term" value="F:beta-N-acetylhexosaminidase activity"/>
    <property type="evidence" value="ECO:0007669"/>
    <property type="project" value="InterPro"/>
</dbReference>
<evidence type="ECO:0000259" key="6">
    <source>
        <dbReference type="Pfam" id="PF00728"/>
    </source>
</evidence>
<protein>
    <submittedName>
        <fullName evidence="8">Hexosaminidase</fullName>
    </submittedName>
</protein>
<name>A0A1M6KMC2_REIAG</name>
<dbReference type="GO" id="GO:0006689">
    <property type="term" value="P:ganglioside catabolic process"/>
    <property type="evidence" value="ECO:0007669"/>
    <property type="project" value="TreeGrafter"/>
</dbReference>
<dbReference type="AlphaFoldDB" id="A0A1M6KMC2"/>
<dbReference type="Gene3D" id="3.30.379.10">
    <property type="entry name" value="Chitobiase/beta-hexosaminidase domain 2-like"/>
    <property type="match status" value="1"/>
</dbReference>
<evidence type="ECO:0000256" key="2">
    <source>
        <dbReference type="ARBA" id="ARBA00022801"/>
    </source>
</evidence>
<keyword evidence="2" id="KW-0378">Hydrolase</keyword>
<dbReference type="Proteomes" id="UP000184474">
    <property type="component" value="Unassembled WGS sequence"/>
</dbReference>
<reference evidence="9" key="1">
    <citation type="submission" date="2016-11" db="EMBL/GenBank/DDBJ databases">
        <authorList>
            <person name="Varghese N."/>
            <person name="Submissions S."/>
        </authorList>
    </citation>
    <scope>NUCLEOTIDE SEQUENCE [LARGE SCALE GENOMIC DNA]</scope>
    <source>
        <strain evidence="9">DSM 26134</strain>
    </source>
</reference>
<dbReference type="SUPFAM" id="SSF51445">
    <property type="entry name" value="(Trans)glycosidases"/>
    <property type="match status" value="1"/>
</dbReference>
<feature type="active site" description="Proton donor" evidence="4">
    <location>
        <position position="318"/>
    </location>
</feature>
<dbReference type="InterPro" id="IPR015883">
    <property type="entry name" value="Glyco_hydro_20_cat"/>
</dbReference>
<dbReference type="GO" id="GO:0005975">
    <property type="term" value="P:carbohydrate metabolic process"/>
    <property type="evidence" value="ECO:0007669"/>
    <property type="project" value="InterPro"/>
</dbReference>
<evidence type="ECO:0000259" key="7">
    <source>
        <dbReference type="Pfam" id="PF02838"/>
    </source>
</evidence>
<comment type="similarity">
    <text evidence="1">Belongs to the glycosyl hydrolase 20 family.</text>
</comment>
<dbReference type="GO" id="GO:0030203">
    <property type="term" value="P:glycosaminoglycan metabolic process"/>
    <property type="evidence" value="ECO:0007669"/>
    <property type="project" value="TreeGrafter"/>
</dbReference>
<feature type="chain" id="PRO_5013178160" evidence="5">
    <location>
        <begin position="19"/>
        <end position="686"/>
    </location>
</feature>
<dbReference type="Pfam" id="PF00728">
    <property type="entry name" value="Glyco_hydro_20"/>
    <property type="match status" value="1"/>
</dbReference>
<evidence type="ECO:0000256" key="4">
    <source>
        <dbReference type="PIRSR" id="PIRSR625705-1"/>
    </source>
</evidence>
<accession>A0A1M6KMC2</accession>
<dbReference type="InterPro" id="IPR017853">
    <property type="entry name" value="GH"/>
</dbReference>
<keyword evidence="3" id="KW-0326">Glycosidase</keyword>
<dbReference type="GO" id="GO:0016020">
    <property type="term" value="C:membrane"/>
    <property type="evidence" value="ECO:0007669"/>
    <property type="project" value="TreeGrafter"/>
</dbReference>
<dbReference type="GO" id="GO:0005764">
    <property type="term" value="C:lysosome"/>
    <property type="evidence" value="ECO:0007669"/>
    <property type="project" value="TreeGrafter"/>
</dbReference>
<feature type="domain" description="Beta-hexosaminidase bacterial type N-terminal" evidence="7">
    <location>
        <begin position="26"/>
        <end position="158"/>
    </location>
</feature>
<evidence type="ECO:0000256" key="1">
    <source>
        <dbReference type="ARBA" id="ARBA00006285"/>
    </source>
</evidence>
<dbReference type="InterPro" id="IPR015882">
    <property type="entry name" value="HEX_bac_N"/>
</dbReference>
<dbReference type="EMBL" id="FRAA01000001">
    <property type="protein sequence ID" value="SHJ60075.1"/>
    <property type="molecule type" value="Genomic_DNA"/>
</dbReference>
<dbReference type="InterPro" id="IPR025705">
    <property type="entry name" value="Beta_hexosaminidase_sua/sub"/>
</dbReference>
<organism evidence="8 9">
    <name type="scientific">Reichenbachiella agariperforans</name>
    <dbReference type="NCBI Taxonomy" id="156994"/>
    <lineage>
        <taxon>Bacteria</taxon>
        <taxon>Pseudomonadati</taxon>
        <taxon>Bacteroidota</taxon>
        <taxon>Cytophagia</taxon>
        <taxon>Cytophagales</taxon>
        <taxon>Reichenbachiellaceae</taxon>
        <taxon>Reichenbachiella</taxon>
    </lineage>
</organism>
<dbReference type="Gene3D" id="3.20.20.80">
    <property type="entry name" value="Glycosidases"/>
    <property type="match status" value="1"/>
</dbReference>
<dbReference type="SUPFAM" id="SSF55545">
    <property type="entry name" value="beta-N-acetylhexosaminidase-like domain"/>
    <property type="match status" value="1"/>
</dbReference>
<proteinExistence type="inferred from homology"/>
<sequence length="686" mass="77915">MKYLYLVVFSLCATFTSAQNINGLENLMPWPKQIEMKDGKFRLTEGFVLGMTELTSPRLCKASTRYIERLTNRTGLFLDQNIITAADTSRSADLQIQVDRIGQVELGEDESHQISVSASGVVLKAETDIGVVRGLQTLFQLISVDKVGYYLPAVEIVDDARFQWRGLMIDASRHFHPVDVIKRNIDGMEAVKLNVLHFHLCDDHGYRIESKLFPRLNEVSSDGQYYTVAELKDIIQYAADRGIRVMPEIDVPGHASALLKAYPELGSKDTTYYLSRNAGVFDPTLNPIIDETYTFLDQLFGEVISIFPDPYFHIGGDENEGKHWDENEEIQAFMKAHDMHSNHDLQTYFNQHLFEILKKHDRYMMGWDEIHTDGISKETVIHSWRGGGQSLADTTTLFNAARQGFKSVLSNGYYIDLMYNAEDYYRVDPYFGYELDEEMKANIMGGEATMWSELVTPLTIDTRVWPRMAALAERYWSPVDTRDVRSMYSRMNKLSLVLEHYGLQHISAQEKILRNLANSRAIEPVRVIVDVLEPMKGYTRNAGGFMYDVFDPYTKLADATLADAMAARDFAYQVEDYQRGKVDSKAMMAQLKLWVGNDDALQAAIKVSPILAQAKEHSTNLKLLSEDALVAIDYIDSGKKAPKKWYKQAVSHLEQAKIQDGRVELQVIAPVSELVEMTQSKSSVQN</sequence>
<dbReference type="PANTHER" id="PTHR22600">
    <property type="entry name" value="BETA-HEXOSAMINIDASE"/>
    <property type="match status" value="1"/>
</dbReference>
<evidence type="ECO:0000256" key="5">
    <source>
        <dbReference type="SAM" id="SignalP"/>
    </source>
</evidence>
<feature type="signal peptide" evidence="5">
    <location>
        <begin position="1"/>
        <end position="18"/>
    </location>
</feature>
<gene>
    <name evidence="8" type="ORF">SAMN04488028_101632</name>
</gene>
<evidence type="ECO:0000313" key="9">
    <source>
        <dbReference type="Proteomes" id="UP000184474"/>
    </source>
</evidence>
<dbReference type="PRINTS" id="PR00738">
    <property type="entry name" value="GLHYDRLASE20"/>
</dbReference>
<dbReference type="Pfam" id="PF02838">
    <property type="entry name" value="Glyco_hydro_20b"/>
    <property type="match status" value="1"/>
</dbReference>
<dbReference type="InterPro" id="IPR029018">
    <property type="entry name" value="Hex-like_dom2"/>
</dbReference>
<dbReference type="PANTHER" id="PTHR22600:SF21">
    <property type="entry name" value="BETA-HEXOSAMINIDASE A"/>
    <property type="match status" value="1"/>
</dbReference>
<dbReference type="STRING" id="156994.SAMN04488028_101632"/>
<evidence type="ECO:0000313" key="8">
    <source>
        <dbReference type="EMBL" id="SHJ60075.1"/>
    </source>
</evidence>
<feature type="domain" description="Glycoside hydrolase family 20 catalytic" evidence="6">
    <location>
        <begin position="162"/>
        <end position="478"/>
    </location>
</feature>
<keyword evidence="9" id="KW-1185">Reference proteome</keyword>
<evidence type="ECO:0000256" key="3">
    <source>
        <dbReference type="ARBA" id="ARBA00023295"/>
    </source>
</evidence>